<name>A0A6L9S5L1_9ACTN</name>
<proteinExistence type="inferred from homology"/>
<dbReference type="RefSeq" id="WP_163734767.1">
    <property type="nucleotide sequence ID" value="NZ_JAAGOA010000004.1"/>
</dbReference>
<dbReference type="AlphaFoldDB" id="A0A6L9S5L1"/>
<accession>A0A6L9S5L1</accession>
<organism evidence="6 7">
    <name type="scientific">Phytoactinopolyspora halotolerans</name>
    <dbReference type="NCBI Taxonomy" id="1981512"/>
    <lineage>
        <taxon>Bacteria</taxon>
        <taxon>Bacillati</taxon>
        <taxon>Actinomycetota</taxon>
        <taxon>Actinomycetes</taxon>
        <taxon>Jiangellales</taxon>
        <taxon>Jiangellaceae</taxon>
        <taxon>Phytoactinopolyspora</taxon>
    </lineage>
</organism>
<feature type="domain" description="HipA N-terminal subdomain 1" evidence="5">
    <location>
        <begin position="17"/>
        <end position="116"/>
    </location>
</feature>
<dbReference type="Proteomes" id="UP000475214">
    <property type="component" value="Unassembled WGS sequence"/>
</dbReference>
<evidence type="ECO:0000256" key="2">
    <source>
        <dbReference type="ARBA" id="ARBA00022679"/>
    </source>
</evidence>
<dbReference type="InterPro" id="IPR052028">
    <property type="entry name" value="HipA_Ser/Thr_kinase"/>
</dbReference>
<evidence type="ECO:0000256" key="3">
    <source>
        <dbReference type="ARBA" id="ARBA00022777"/>
    </source>
</evidence>
<evidence type="ECO:0000256" key="1">
    <source>
        <dbReference type="ARBA" id="ARBA00010164"/>
    </source>
</evidence>
<evidence type="ECO:0000313" key="6">
    <source>
        <dbReference type="EMBL" id="NED99923.1"/>
    </source>
</evidence>
<reference evidence="6 7" key="1">
    <citation type="submission" date="2020-02" db="EMBL/GenBank/DDBJ databases">
        <authorList>
            <person name="Li X.-J."/>
            <person name="Han X.-M."/>
        </authorList>
    </citation>
    <scope>NUCLEOTIDE SEQUENCE [LARGE SCALE GENOMIC DNA]</scope>
    <source>
        <strain evidence="6 7">CCTCC AB 2017055</strain>
    </source>
</reference>
<keyword evidence="3" id="KW-0418">Kinase</keyword>
<gene>
    <name evidence="6" type="ORF">G1H10_07050</name>
</gene>
<comment type="similarity">
    <text evidence="1">Belongs to the HipA Ser/Thr kinase family.</text>
</comment>
<keyword evidence="7" id="KW-1185">Reference proteome</keyword>
<evidence type="ECO:0000313" key="7">
    <source>
        <dbReference type="Proteomes" id="UP000475214"/>
    </source>
</evidence>
<comment type="caution">
    <text evidence="6">The sequence shown here is derived from an EMBL/GenBank/DDBJ whole genome shotgun (WGS) entry which is preliminary data.</text>
</comment>
<dbReference type="InterPro" id="IPR012893">
    <property type="entry name" value="HipA-like_C"/>
</dbReference>
<dbReference type="EMBL" id="JAAGOA010000004">
    <property type="protein sequence ID" value="NED99923.1"/>
    <property type="molecule type" value="Genomic_DNA"/>
</dbReference>
<sequence>MRRVQVRLQWSPDEIFEVGLLASDGRTTVFEYADSFVRRGLPLSPFRLPVETGLQEYRDDRTFGPLPGLFDDSLPDGWGMLLMDRALRQRGVDVRTVMPLDRLTYLGTRTMGALTYHPADDVDDSFGRIDLAMLGEQATEILAGHTDEVMPVLAAAGGSAGGARPKVVVGIRGDEVIAGDQDLPDGFEHWLVKFFAESDDGDAGRVEHAYLAMAAAAGIDVPATRLFAVGENGRAYLGVRRFDRSPGHRRCHMHTLSGLLHATHRAPSVDYDALLTVTARLTRDYRAVLEAFRRMVFNIAVHNRDDHTKNFSFLMDSTGRWSLSPAYDVTFSAGPGGEHTLAVDGEGRDPRRDHVLAVAARAEIKHRDAQAVLDAVNAAIARWDEFATDSRVSARVAERVREAIRQL</sequence>
<evidence type="ECO:0000259" key="5">
    <source>
        <dbReference type="Pfam" id="PF13657"/>
    </source>
</evidence>
<dbReference type="GO" id="GO:0005829">
    <property type="term" value="C:cytosol"/>
    <property type="evidence" value="ECO:0007669"/>
    <property type="project" value="TreeGrafter"/>
</dbReference>
<feature type="domain" description="HipA-like C-terminal" evidence="4">
    <location>
        <begin position="159"/>
        <end position="383"/>
    </location>
</feature>
<keyword evidence="2" id="KW-0808">Transferase</keyword>
<protein>
    <submittedName>
        <fullName evidence="6">Type II toxin-antitoxin system HipA family toxin</fullName>
    </submittedName>
</protein>
<dbReference type="PANTHER" id="PTHR37419:SF8">
    <property type="entry name" value="TOXIN YJJJ"/>
    <property type="match status" value="1"/>
</dbReference>
<dbReference type="Pfam" id="PF13657">
    <property type="entry name" value="Couple_hipA"/>
    <property type="match status" value="1"/>
</dbReference>
<dbReference type="InterPro" id="IPR017508">
    <property type="entry name" value="HipA_N1"/>
</dbReference>
<dbReference type="PANTHER" id="PTHR37419">
    <property type="entry name" value="SERINE/THREONINE-PROTEIN KINASE TOXIN HIPA"/>
    <property type="match status" value="1"/>
</dbReference>
<dbReference type="Pfam" id="PF07804">
    <property type="entry name" value="HipA_C"/>
    <property type="match status" value="1"/>
</dbReference>
<dbReference type="GO" id="GO:0004674">
    <property type="term" value="F:protein serine/threonine kinase activity"/>
    <property type="evidence" value="ECO:0007669"/>
    <property type="project" value="TreeGrafter"/>
</dbReference>
<evidence type="ECO:0000259" key="4">
    <source>
        <dbReference type="Pfam" id="PF07804"/>
    </source>
</evidence>
<dbReference type="Gene3D" id="1.10.1070.20">
    <property type="match status" value="1"/>
</dbReference>